<evidence type="ECO:0000259" key="1">
    <source>
        <dbReference type="PROSITE" id="PS50878"/>
    </source>
</evidence>
<protein>
    <submittedName>
        <fullName evidence="2">Reverse transcriptase</fullName>
    </submittedName>
</protein>
<dbReference type="Proteomes" id="UP000325315">
    <property type="component" value="Unassembled WGS sequence"/>
</dbReference>
<keyword evidence="3" id="KW-1185">Reference proteome</keyword>
<keyword evidence="2" id="KW-0548">Nucleotidyltransferase</keyword>
<dbReference type="PANTHER" id="PTHR33116:SF86">
    <property type="entry name" value="REVERSE TRANSCRIPTASE DOMAIN-CONTAINING PROTEIN"/>
    <property type="match status" value="1"/>
</dbReference>
<dbReference type="GO" id="GO:0003964">
    <property type="term" value="F:RNA-directed DNA polymerase activity"/>
    <property type="evidence" value="ECO:0007669"/>
    <property type="project" value="UniProtKB-KW"/>
</dbReference>
<gene>
    <name evidence="2" type="ORF">EPI10_029080</name>
</gene>
<keyword evidence="2" id="KW-0808">Transferase</keyword>
<keyword evidence="2" id="KW-0695">RNA-directed DNA polymerase</keyword>
<dbReference type="PROSITE" id="PS50878">
    <property type="entry name" value="RT_POL"/>
    <property type="match status" value="1"/>
</dbReference>
<evidence type="ECO:0000313" key="2">
    <source>
        <dbReference type="EMBL" id="KAA3462609.1"/>
    </source>
</evidence>
<evidence type="ECO:0000313" key="3">
    <source>
        <dbReference type="Proteomes" id="UP000325315"/>
    </source>
</evidence>
<dbReference type="OrthoDB" id="1936608at2759"/>
<reference evidence="3" key="1">
    <citation type="journal article" date="2019" name="Plant Biotechnol. J.">
        <title>Genome sequencing of the Australian wild diploid species Gossypium australe highlights disease resistance and delayed gland morphogenesis.</title>
        <authorList>
            <person name="Cai Y."/>
            <person name="Cai X."/>
            <person name="Wang Q."/>
            <person name="Wang P."/>
            <person name="Zhang Y."/>
            <person name="Cai C."/>
            <person name="Xu Y."/>
            <person name="Wang K."/>
            <person name="Zhou Z."/>
            <person name="Wang C."/>
            <person name="Geng S."/>
            <person name="Li B."/>
            <person name="Dong Q."/>
            <person name="Hou Y."/>
            <person name="Wang H."/>
            <person name="Ai P."/>
            <person name="Liu Z."/>
            <person name="Yi F."/>
            <person name="Sun M."/>
            <person name="An G."/>
            <person name="Cheng J."/>
            <person name="Zhang Y."/>
            <person name="Shi Q."/>
            <person name="Xie Y."/>
            <person name="Shi X."/>
            <person name="Chang Y."/>
            <person name="Huang F."/>
            <person name="Chen Y."/>
            <person name="Hong S."/>
            <person name="Mi L."/>
            <person name="Sun Q."/>
            <person name="Zhang L."/>
            <person name="Zhou B."/>
            <person name="Peng R."/>
            <person name="Zhang X."/>
            <person name="Liu F."/>
        </authorList>
    </citation>
    <scope>NUCLEOTIDE SEQUENCE [LARGE SCALE GENOMIC DNA]</scope>
    <source>
        <strain evidence="3">cv. PA1801</strain>
    </source>
</reference>
<dbReference type="Pfam" id="PF00078">
    <property type="entry name" value="RVT_1"/>
    <property type="match status" value="1"/>
</dbReference>
<accession>A0A5B6V0E6</accession>
<comment type="caution">
    <text evidence="2">The sequence shown here is derived from an EMBL/GenBank/DDBJ whole genome shotgun (WGS) entry which is preliminary data.</text>
</comment>
<dbReference type="PANTHER" id="PTHR33116">
    <property type="entry name" value="REVERSE TRANSCRIPTASE ZINC-BINDING DOMAIN-CONTAINING PROTEIN-RELATED-RELATED"/>
    <property type="match status" value="1"/>
</dbReference>
<sequence>MVLKCVSSVSYSVVFNGIVSESFLPTRGLRQGDTLSPFLFLFCGEGLSSLLRLAKASNILKGVKASRSGPAISHLLFADECILFAEATERGAMSLKQILMEYGANSGQCVNYDKSSVFFSTNTQVRERLVVRRSNDIERYLGLPSMVGRRKHSSFQNLKDRFKQRIDSWSIRFLSQGGKEVFIKAVLQAIPTYSMACFLLPKSLCSDLEGIIAKFWWQKSQNRKGIHWCAWKDLCLLKEDGGLGFQNFEKFNVALLAKQGWRLINYPDSLLARVLKAKYYPNSNFSEARVGNLPSLTWRSVWAAKGLLDKGMCWRVGTGDKISIWTDLWISGNEADRIPNHNSNESIQLVSDLIDATSRNWKTELIRSTFTDDIAGKILQIPLA</sequence>
<feature type="domain" description="Reverse transcriptase" evidence="1">
    <location>
        <begin position="1"/>
        <end position="145"/>
    </location>
</feature>
<dbReference type="EMBL" id="SMMG02000009">
    <property type="protein sequence ID" value="KAA3462609.1"/>
    <property type="molecule type" value="Genomic_DNA"/>
</dbReference>
<proteinExistence type="predicted"/>
<name>A0A5B6V0E6_9ROSI</name>
<dbReference type="AlphaFoldDB" id="A0A5B6V0E6"/>
<dbReference type="InterPro" id="IPR000477">
    <property type="entry name" value="RT_dom"/>
</dbReference>
<organism evidence="2 3">
    <name type="scientific">Gossypium australe</name>
    <dbReference type="NCBI Taxonomy" id="47621"/>
    <lineage>
        <taxon>Eukaryota</taxon>
        <taxon>Viridiplantae</taxon>
        <taxon>Streptophyta</taxon>
        <taxon>Embryophyta</taxon>
        <taxon>Tracheophyta</taxon>
        <taxon>Spermatophyta</taxon>
        <taxon>Magnoliopsida</taxon>
        <taxon>eudicotyledons</taxon>
        <taxon>Gunneridae</taxon>
        <taxon>Pentapetalae</taxon>
        <taxon>rosids</taxon>
        <taxon>malvids</taxon>
        <taxon>Malvales</taxon>
        <taxon>Malvaceae</taxon>
        <taxon>Malvoideae</taxon>
        <taxon>Gossypium</taxon>
    </lineage>
</organism>